<dbReference type="InterPro" id="IPR001180">
    <property type="entry name" value="CNH_dom"/>
</dbReference>
<dbReference type="STRING" id="869754.A0A1A0HF44"/>
<dbReference type="InterPro" id="IPR019452">
    <property type="entry name" value="VPS39/TGF_beta_rcpt-assoc_1"/>
</dbReference>
<organism evidence="6 7">
    <name type="scientific">Metschnikowia bicuspidata var. bicuspidata NRRL YB-4993</name>
    <dbReference type="NCBI Taxonomy" id="869754"/>
    <lineage>
        <taxon>Eukaryota</taxon>
        <taxon>Fungi</taxon>
        <taxon>Dikarya</taxon>
        <taxon>Ascomycota</taxon>
        <taxon>Saccharomycotina</taxon>
        <taxon>Pichiomycetes</taxon>
        <taxon>Metschnikowiaceae</taxon>
        <taxon>Metschnikowia</taxon>
    </lineage>
</organism>
<evidence type="ECO:0000313" key="7">
    <source>
        <dbReference type="Proteomes" id="UP000092555"/>
    </source>
</evidence>
<feature type="region of interest" description="Disordered" evidence="4">
    <location>
        <begin position="517"/>
        <end position="547"/>
    </location>
</feature>
<dbReference type="GO" id="GO:0034058">
    <property type="term" value="P:endosomal vesicle fusion"/>
    <property type="evidence" value="ECO:0007669"/>
    <property type="project" value="TreeGrafter"/>
</dbReference>
<dbReference type="Proteomes" id="UP000092555">
    <property type="component" value="Unassembled WGS sequence"/>
</dbReference>
<dbReference type="PROSITE" id="PS50219">
    <property type="entry name" value="CNH"/>
    <property type="match status" value="1"/>
</dbReference>
<keyword evidence="2" id="KW-0472">Membrane</keyword>
<evidence type="ECO:0000256" key="1">
    <source>
        <dbReference type="ARBA" id="ARBA00004184"/>
    </source>
</evidence>
<comment type="subcellular location">
    <subcellularLocation>
        <location evidence="1">Endomembrane system</location>
        <topology evidence="1">Peripheral membrane protein</topology>
    </subcellularLocation>
</comment>
<evidence type="ECO:0000256" key="2">
    <source>
        <dbReference type="ARBA" id="ARBA00023136"/>
    </source>
</evidence>
<evidence type="ECO:0000256" key="4">
    <source>
        <dbReference type="SAM" id="MobiDB-lite"/>
    </source>
</evidence>
<comment type="similarity">
    <text evidence="3">Belongs to the VAM6/VPS39 family.</text>
</comment>
<dbReference type="GO" id="GO:0000329">
    <property type="term" value="C:fungal-type vacuole membrane"/>
    <property type="evidence" value="ECO:0007669"/>
    <property type="project" value="TreeGrafter"/>
</dbReference>
<dbReference type="Pfam" id="PF10366">
    <property type="entry name" value="Vps39_1"/>
    <property type="match status" value="1"/>
</dbReference>
<proteinExistence type="inferred from homology"/>
<keyword evidence="7" id="KW-1185">Reference proteome</keyword>
<comment type="caution">
    <text evidence="6">The sequence shown here is derived from an EMBL/GenBank/DDBJ whole genome shotgun (WGS) entry which is preliminary data.</text>
</comment>
<sequence>MNASVLEPLNRLHLPGGLKVLALHINADRVYVGLSNGDLQIMRIATETEREAVRAEARSVKSFRSFSEVRRLFLDNDTSQVLVQEKYFPNVFKSQIQITTIDCLPMYGDGSREVLLLGSADLLQVYEWVGPHLDLVQTFADIRPYSGHAFTVIPGSLQTAAVPGHGPADASKILLVSSRKKLFVYRAVHKSRNIFDFELVREILMREQIREVRALDGHGKALIATVQNVFCLGLRDDFQLTDVIVDTSNTHSFTQTSSFSYFGLASAGPQVHIVPISATQSLFVRDTEVGVLRVEADTAVLKELKIKLAAVPINAAFLLPCYVVFVYPKTYVVVDLESGDLVQTFKHGLGYAVNYFAIDPAIATLAAGPDLFQFKVLSVQKQLDNFLAMRGTAASEKSKRELKHDLKLVGLERALVLVRSLDDTHPFFATKSAGDALGTKQKQLFLRDLYKEKVMVLFEVHLKFHEALVEIASEWIVPFQEILTLFPDFLNGSVQIRQGKINQSSCRQTSPIRKISASELKSTNDTASRSTASSDSDTKSDAGELPSTKVPQHIRNFHKAVQNLILFLTEQRRIHLSFLNSSDEDPFIPWKTLQFRVSDLYPGIDKQVLVTKLSEFASAIDTSLFLCYYFTKPMMLGPLLRLPHNRCNARVVNDSLLDSSYLESRDKLSFIGQLLDFYFGRALHDEALRLLSNLSSESAANVHLTGQALSVRYMQRLPNEHLDLIFKYAHQALTKISAEALENARLLFMNDSFECESYNRFQVLDYLSGVIKDDNIAITYLEWLLHQSGFFEALERKREVPKLSTRLCLLYLKQMASLNSNGKVFSHSPPYKKMAKLLASATEYEPWTILKNIPPSDDKYLRLTVYIYHRLGEHQKSVDILYNQLADLDEAMRYCAKVHDQPNGEEKGQKLLFKLLEDLLMHYNENQDAIARLLTLQGQKMPTLQLLTVLPDSFPLHKILVFLQTTVENLEQKQFNSRIKGQLYKISASKAHYDLVMAQSHHYSIAGSGQICPACTKPLGQSIACVNAADQIIHYGCFDKRKMAK</sequence>
<name>A0A1A0HF44_9ASCO</name>
<accession>A0A1A0HF44</accession>
<dbReference type="GO" id="GO:0006914">
    <property type="term" value="P:autophagy"/>
    <property type="evidence" value="ECO:0007669"/>
    <property type="project" value="TreeGrafter"/>
</dbReference>
<dbReference type="OrthoDB" id="5325112at2759"/>
<dbReference type="GO" id="GO:0012505">
    <property type="term" value="C:endomembrane system"/>
    <property type="evidence" value="ECO:0007669"/>
    <property type="project" value="UniProtKB-SubCell"/>
</dbReference>
<evidence type="ECO:0000313" key="6">
    <source>
        <dbReference type="EMBL" id="OBA22517.1"/>
    </source>
</evidence>
<dbReference type="PANTHER" id="PTHR12894:SF49">
    <property type="entry name" value="VAM6_VPS39-LIKE PROTEIN"/>
    <property type="match status" value="1"/>
</dbReference>
<feature type="domain" description="CNH" evidence="5">
    <location>
        <begin position="17"/>
        <end position="360"/>
    </location>
</feature>
<dbReference type="AlphaFoldDB" id="A0A1A0HF44"/>
<dbReference type="EMBL" id="LXTC01000002">
    <property type="protein sequence ID" value="OBA22517.1"/>
    <property type="molecule type" value="Genomic_DNA"/>
</dbReference>
<dbReference type="RefSeq" id="XP_018713013.1">
    <property type="nucleotide sequence ID" value="XM_018859274.1"/>
</dbReference>
<dbReference type="GeneID" id="30032249"/>
<evidence type="ECO:0000259" key="5">
    <source>
        <dbReference type="PROSITE" id="PS50219"/>
    </source>
</evidence>
<reference evidence="6 7" key="1">
    <citation type="submission" date="2016-05" db="EMBL/GenBank/DDBJ databases">
        <title>Comparative genomics of biotechnologically important yeasts.</title>
        <authorList>
            <consortium name="DOE Joint Genome Institute"/>
            <person name="Riley R."/>
            <person name="Haridas S."/>
            <person name="Wolfe K.H."/>
            <person name="Lopes M.R."/>
            <person name="Hittinger C.T."/>
            <person name="Goker M."/>
            <person name="Salamov A."/>
            <person name="Wisecaver J."/>
            <person name="Long T.M."/>
            <person name="Aerts A.L."/>
            <person name="Barry K."/>
            <person name="Choi C."/>
            <person name="Clum A."/>
            <person name="Coughlan A.Y."/>
            <person name="Deshpande S."/>
            <person name="Douglass A.P."/>
            <person name="Hanson S.J."/>
            <person name="Klenk H.-P."/>
            <person name="LaButti K."/>
            <person name="Lapidus A."/>
            <person name="Lindquist E."/>
            <person name="Lipzen A."/>
            <person name="Meier-kolthoff J.P."/>
            <person name="Ohm R.A."/>
            <person name="Otillar R.P."/>
            <person name="Pangilinan J."/>
            <person name="Peng Y."/>
            <person name="Rokas A."/>
            <person name="Rosa C.A."/>
            <person name="Scheuner C."/>
            <person name="Sibirny A.A."/>
            <person name="Slot J.C."/>
            <person name="Stielow J.B."/>
            <person name="Sun H."/>
            <person name="Kurtzman C.P."/>
            <person name="Blackwell M."/>
            <person name="Grigoriev I.V."/>
            <person name="Jeffries T.W."/>
        </authorList>
    </citation>
    <scope>NUCLEOTIDE SEQUENCE [LARGE SCALE GENOMIC DNA]</scope>
    <source>
        <strain evidence="6 7">NRRL YB-4993</strain>
    </source>
</reference>
<dbReference type="PANTHER" id="PTHR12894">
    <property type="entry name" value="CNH DOMAIN CONTAINING"/>
    <property type="match status" value="1"/>
</dbReference>
<dbReference type="InterPro" id="IPR032914">
    <property type="entry name" value="Vam6/VPS39/TRAP1"/>
</dbReference>
<gene>
    <name evidence="6" type="ORF">METBIDRAFT_87063</name>
</gene>
<feature type="compositionally biased region" description="Low complexity" evidence="4">
    <location>
        <begin position="523"/>
        <end position="535"/>
    </location>
</feature>
<evidence type="ECO:0000256" key="3">
    <source>
        <dbReference type="ARBA" id="ARBA00038201"/>
    </source>
</evidence>
<protein>
    <recommendedName>
        <fullName evidence="5">CNH domain-containing protein</fullName>
    </recommendedName>
</protein>